<feature type="domain" description="RNA polymerase sigma factor 70 region 4 type 2" evidence="6">
    <location>
        <begin position="135"/>
        <end position="185"/>
    </location>
</feature>
<evidence type="ECO:0000256" key="3">
    <source>
        <dbReference type="ARBA" id="ARBA00023082"/>
    </source>
</evidence>
<reference evidence="7" key="1">
    <citation type="submission" date="2010-07" db="EMBL/GenBank/DDBJ databases">
        <authorList>
            <person name="Muzny D."/>
            <person name="Qin X."/>
            <person name="Buhay C."/>
            <person name="Dugan-Rocha S."/>
            <person name="Ding Y."/>
            <person name="Chen G."/>
            <person name="Hawes A."/>
            <person name="Holder M."/>
            <person name="Jhangiani S."/>
            <person name="Johnson A."/>
            <person name="Khan Z."/>
            <person name="Li Z."/>
            <person name="Liu W."/>
            <person name="Liu X."/>
            <person name="Perez L."/>
            <person name="Shen H."/>
            <person name="Wang Q."/>
            <person name="Watt J."/>
            <person name="Xi L."/>
            <person name="Xin Y."/>
            <person name="Zhou J."/>
            <person name="Deng J."/>
            <person name="Jiang H."/>
            <person name="Liu Y."/>
            <person name="Qu J."/>
            <person name="Song X.-Z."/>
            <person name="Zhang L."/>
            <person name="Villasana D."/>
            <person name="Johnson A."/>
            <person name="Liu J."/>
            <person name="Liyanage D."/>
            <person name="Lorensuhewa L."/>
            <person name="Robinson T."/>
            <person name="Song A."/>
            <person name="Song B.-B."/>
            <person name="Dinh H."/>
            <person name="Thornton R."/>
            <person name="Coyle M."/>
            <person name="Francisco L."/>
            <person name="Jackson L."/>
            <person name="Javaid M."/>
            <person name="Korchina V."/>
            <person name="Kovar C."/>
            <person name="Mata R."/>
            <person name="Mathew T."/>
            <person name="Ngo R."/>
            <person name="Nguyen L."/>
            <person name="Nguyen N."/>
            <person name="Okwuonu G."/>
            <person name="Ongeri F."/>
            <person name="Pham C."/>
            <person name="Simmons D."/>
            <person name="Wilczek-Boney K."/>
            <person name="Hale W."/>
            <person name="Jakkamsetti A."/>
            <person name="Pham P."/>
            <person name="Ruth R."/>
            <person name="San Lucas F."/>
            <person name="Warren J."/>
            <person name="Zhang J."/>
            <person name="Zhao Z."/>
            <person name="Zhou C."/>
            <person name="Zhu D."/>
            <person name="Lee S."/>
            <person name="Bess C."/>
            <person name="Blankenburg K."/>
            <person name="Forbes L."/>
            <person name="Fu Q."/>
            <person name="Gubbala S."/>
            <person name="Hirani K."/>
            <person name="Jayaseelan J.C."/>
            <person name="Lara F."/>
            <person name="Munidasa M."/>
            <person name="Palculict T."/>
            <person name="Patil S."/>
            <person name="Pu L.-L."/>
            <person name="Saada N."/>
            <person name="Tang L."/>
            <person name="Weissenberger G."/>
            <person name="Zhu Y."/>
            <person name="Hemphill L."/>
            <person name="Shang Y."/>
            <person name="Youmans B."/>
            <person name="Ayvaz T."/>
            <person name="Ross M."/>
            <person name="Santibanez J."/>
            <person name="Aqrawi P."/>
            <person name="Gross S."/>
            <person name="Joshi V."/>
            <person name="Fowler G."/>
            <person name="Nazareth L."/>
            <person name="Reid J."/>
            <person name="Worley K."/>
            <person name="Petrosino J."/>
            <person name="Highlander S."/>
            <person name="Gibbs R."/>
        </authorList>
    </citation>
    <scope>NUCLEOTIDE SEQUENCE [LARGE SCALE GENOMIC DNA]</scope>
    <source>
        <strain evidence="7">ATCC 33861</strain>
    </source>
</reference>
<evidence type="ECO:0000256" key="1">
    <source>
        <dbReference type="ARBA" id="ARBA00010641"/>
    </source>
</evidence>
<dbReference type="InterPro" id="IPR014327">
    <property type="entry name" value="RNA_pol_sigma70_bacteroid"/>
</dbReference>
<evidence type="ECO:0000313" key="7">
    <source>
        <dbReference type="EMBL" id="EFK58300.1"/>
    </source>
</evidence>
<dbReference type="AlphaFoldDB" id="D7VL27"/>
<dbReference type="Gene3D" id="1.10.1740.10">
    <property type="match status" value="1"/>
</dbReference>
<dbReference type="Pfam" id="PF08281">
    <property type="entry name" value="Sigma70_r4_2"/>
    <property type="match status" value="1"/>
</dbReference>
<dbReference type="STRING" id="525373.HMPREF0766_11696"/>
<dbReference type="PANTHER" id="PTHR43133:SF46">
    <property type="entry name" value="RNA POLYMERASE SIGMA-70 FACTOR ECF SUBFAMILY"/>
    <property type="match status" value="1"/>
</dbReference>
<evidence type="ECO:0000259" key="6">
    <source>
        <dbReference type="Pfam" id="PF08281"/>
    </source>
</evidence>
<evidence type="ECO:0000259" key="5">
    <source>
        <dbReference type="Pfam" id="PF04542"/>
    </source>
</evidence>
<dbReference type="Proteomes" id="UP000006258">
    <property type="component" value="Unassembled WGS sequence"/>
</dbReference>
<dbReference type="EMBL" id="ACHA02000006">
    <property type="protein sequence ID" value="EFK58300.1"/>
    <property type="molecule type" value="Genomic_DNA"/>
</dbReference>
<sequence>MPLRKKQYYQNTLLTDQQLWVTVQIEDCQIAFSTLYDRFWSLIYTTTFSYLNDREKSEEITLDIFLNLWNRRQYLQIRSFSAYLRTCARYHVYKVLKDSKENQIAFNQYQEVTTETSVSNLVLEKMEQEDIKSSVGDVLKKLSPRCQEIFQLSRFENLSNDEIAVKLGISKRSVENQITKALKHLRIAFGTLSGTIIFLTQWFRL</sequence>
<dbReference type="RefSeq" id="WP_002999738.1">
    <property type="nucleotide sequence ID" value="NZ_GL379773.1"/>
</dbReference>
<comment type="similarity">
    <text evidence="1">Belongs to the sigma-70 factor family. ECF subfamily.</text>
</comment>
<dbReference type="PANTHER" id="PTHR43133">
    <property type="entry name" value="RNA POLYMERASE ECF-TYPE SIGMA FACTO"/>
    <property type="match status" value="1"/>
</dbReference>
<keyword evidence="3" id="KW-0731">Sigma factor</keyword>
<dbReference type="GeneID" id="95428501"/>
<dbReference type="eggNOG" id="COG1595">
    <property type="taxonomic scope" value="Bacteria"/>
</dbReference>
<proteinExistence type="inferred from homology"/>
<gene>
    <name evidence="7" type="ORF">HMPREF0766_11696</name>
</gene>
<comment type="caution">
    <text evidence="7">The sequence shown here is derived from an EMBL/GenBank/DDBJ whole genome shotgun (WGS) entry which is preliminary data.</text>
</comment>
<dbReference type="InterPro" id="IPR013324">
    <property type="entry name" value="RNA_pol_sigma_r3/r4-like"/>
</dbReference>
<evidence type="ECO:0000313" key="8">
    <source>
        <dbReference type="Proteomes" id="UP000006258"/>
    </source>
</evidence>
<evidence type="ECO:0000256" key="4">
    <source>
        <dbReference type="ARBA" id="ARBA00023163"/>
    </source>
</evidence>
<feature type="domain" description="RNA polymerase sigma-70 region 2" evidence="5">
    <location>
        <begin position="35"/>
        <end position="98"/>
    </location>
</feature>
<keyword evidence="4" id="KW-0804">Transcription</keyword>
<dbReference type="HOGENOM" id="CLU_047691_4_0_10"/>
<dbReference type="Gene3D" id="1.10.10.10">
    <property type="entry name" value="Winged helix-like DNA-binding domain superfamily/Winged helix DNA-binding domain"/>
    <property type="match status" value="1"/>
</dbReference>
<dbReference type="InterPro" id="IPR014284">
    <property type="entry name" value="RNA_pol_sigma-70_dom"/>
</dbReference>
<protein>
    <submittedName>
        <fullName evidence="7">RNA polymerase sigma-70 factor</fullName>
    </submittedName>
</protein>
<keyword evidence="8" id="KW-1185">Reference proteome</keyword>
<evidence type="ECO:0000256" key="2">
    <source>
        <dbReference type="ARBA" id="ARBA00023015"/>
    </source>
</evidence>
<dbReference type="CDD" id="cd06171">
    <property type="entry name" value="Sigma70_r4"/>
    <property type="match status" value="1"/>
</dbReference>
<dbReference type="GO" id="GO:0003677">
    <property type="term" value="F:DNA binding"/>
    <property type="evidence" value="ECO:0007669"/>
    <property type="project" value="InterPro"/>
</dbReference>
<name>D7VL27_SPHSI</name>
<dbReference type="NCBIfam" id="TIGR02937">
    <property type="entry name" value="sigma70-ECF"/>
    <property type="match status" value="1"/>
</dbReference>
<dbReference type="InterPro" id="IPR013325">
    <property type="entry name" value="RNA_pol_sigma_r2"/>
</dbReference>
<dbReference type="InterPro" id="IPR013249">
    <property type="entry name" value="RNA_pol_sigma70_r4_t2"/>
</dbReference>
<dbReference type="InterPro" id="IPR036388">
    <property type="entry name" value="WH-like_DNA-bd_sf"/>
</dbReference>
<dbReference type="NCBIfam" id="TIGR02985">
    <property type="entry name" value="Sig70_bacteroi1"/>
    <property type="match status" value="1"/>
</dbReference>
<organism evidence="7 8">
    <name type="scientific">Sphingobacterium spiritivorum ATCC 33861</name>
    <dbReference type="NCBI Taxonomy" id="525373"/>
    <lineage>
        <taxon>Bacteria</taxon>
        <taxon>Pseudomonadati</taxon>
        <taxon>Bacteroidota</taxon>
        <taxon>Sphingobacteriia</taxon>
        <taxon>Sphingobacteriales</taxon>
        <taxon>Sphingobacteriaceae</taxon>
        <taxon>Sphingobacterium</taxon>
    </lineage>
</organism>
<dbReference type="GO" id="GO:0016987">
    <property type="term" value="F:sigma factor activity"/>
    <property type="evidence" value="ECO:0007669"/>
    <property type="project" value="UniProtKB-KW"/>
</dbReference>
<dbReference type="InterPro" id="IPR039425">
    <property type="entry name" value="RNA_pol_sigma-70-like"/>
</dbReference>
<dbReference type="OrthoDB" id="665981at2"/>
<dbReference type="SUPFAM" id="SSF88946">
    <property type="entry name" value="Sigma2 domain of RNA polymerase sigma factors"/>
    <property type="match status" value="1"/>
</dbReference>
<accession>D7VL27</accession>
<dbReference type="GO" id="GO:0006352">
    <property type="term" value="P:DNA-templated transcription initiation"/>
    <property type="evidence" value="ECO:0007669"/>
    <property type="project" value="InterPro"/>
</dbReference>
<dbReference type="SUPFAM" id="SSF88659">
    <property type="entry name" value="Sigma3 and sigma4 domains of RNA polymerase sigma factors"/>
    <property type="match status" value="1"/>
</dbReference>
<dbReference type="InterPro" id="IPR007627">
    <property type="entry name" value="RNA_pol_sigma70_r2"/>
</dbReference>
<keyword evidence="2" id="KW-0805">Transcription regulation</keyword>
<dbReference type="Pfam" id="PF04542">
    <property type="entry name" value="Sigma70_r2"/>
    <property type="match status" value="1"/>
</dbReference>